<reference evidence="2 3" key="1">
    <citation type="journal article" date="2019" name="Int. J. Syst. Evol. Microbiol.">
        <title>The Global Catalogue of Microorganisms (GCM) 10K type strain sequencing project: providing services to taxonomists for standard genome sequencing and annotation.</title>
        <authorList>
            <consortium name="The Broad Institute Genomics Platform"/>
            <consortium name="The Broad Institute Genome Sequencing Center for Infectious Disease"/>
            <person name="Wu L."/>
            <person name="Ma J."/>
        </authorList>
    </citation>
    <scope>NUCLEOTIDE SEQUENCE [LARGE SCALE GENOMIC DNA]</scope>
    <source>
        <strain evidence="2 3">JCM 9383</strain>
    </source>
</reference>
<evidence type="ECO:0000313" key="3">
    <source>
        <dbReference type="Proteomes" id="UP001500979"/>
    </source>
</evidence>
<name>A0ABN3VGV6_9PSEU</name>
<feature type="compositionally biased region" description="Basic and acidic residues" evidence="1">
    <location>
        <begin position="20"/>
        <end position="33"/>
    </location>
</feature>
<gene>
    <name evidence="2" type="ORF">GCM10010470_38440</name>
</gene>
<keyword evidence="3" id="KW-1185">Reference proteome</keyword>
<proteinExistence type="predicted"/>
<sequence length="428" mass="46320">MVAAAAGAVVVGLSVLPVPADRRPPEPPAERASGRSGALWTAEPRARQVESLLRRRAEAIRTRDEAAFLSVVDPKAPAEFHERQLALFRSLEGVPLAEWSYATDFSDAARAPQTPVPADEVWAPRVTLNYALAEVDAVPTSRPMGYLFARRGDSWYLTADDALTAQGRRTWRGPWDFGATRVLTTGSGLVLSHDDNAGLADRVARVLDDSVRRVAEVWGPDWAQRAAVVLPSSGEELRALVGPEFAVDGIAAVAVADRVVPSLRRVEGQRVVLNARTAARLSDQALRVVLQHEITHVATRADTVDGAPMWMLEGFADYVGYRDSGIPPAQVAPDLARQVRAEGPPAGLPADRDFHLAGRRLDLAYQQSWSVVDHLARRLGERSVVRLYRGVAGSGSPSTVDAALREVAGVSRAELVTSWRADLHRAFG</sequence>
<organism evidence="2 3">
    <name type="scientific">Saccharopolyspora taberi</name>
    <dbReference type="NCBI Taxonomy" id="60895"/>
    <lineage>
        <taxon>Bacteria</taxon>
        <taxon>Bacillati</taxon>
        <taxon>Actinomycetota</taxon>
        <taxon>Actinomycetes</taxon>
        <taxon>Pseudonocardiales</taxon>
        <taxon>Pseudonocardiaceae</taxon>
        <taxon>Saccharopolyspora</taxon>
    </lineage>
</organism>
<feature type="region of interest" description="Disordered" evidence="1">
    <location>
        <begin position="19"/>
        <end position="38"/>
    </location>
</feature>
<accession>A0ABN3VGV6</accession>
<evidence type="ECO:0000256" key="1">
    <source>
        <dbReference type="SAM" id="MobiDB-lite"/>
    </source>
</evidence>
<dbReference type="EMBL" id="BAAAUX010000016">
    <property type="protein sequence ID" value="GAA2799679.1"/>
    <property type="molecule type" value="Genomic_DNA"/>
</dbReference>
<protein>
    <submittedName>
        <fullName evidence="2">Uncharacterized protein</fullName>
    </submittedName>
</protein>
<dbReference type="Proteomes" id="UP001500979">
    <property type="component" value="Unassembled WGS sequence"/>
</dbReference>
<evidence type="ECO:0000313" key="2">
    <source>
        <dbReference type="EMBL" id="GAA2799679.1"/>
    </source>
</evidence>
<comment type="caution">
    <text evidence="2">The sequence shown here is derived from an EMBL/GenBank/DDBJ whole genome shotgun (WGS) entry which is preliminary data.</text>
</comment>